<dbReference type="GO" id="GO:0044780">
    <property type="term" value="P:bacterial-type flagellum assembly"/>
    <property type="evidence" value="ECO:0007669"/>
    <property type="project" value="InterPro"/>
</dbReference>
<proteinExistence type="predicted"/>
<evidence type="ECO:0000256" key="1">
    <source>
        <dbReference type="ARBA" id="ARBA00022795"/>
    </source>
</evidence>
<feature type="coiled-coil region" evidence="2">
    <location>
        <begin position="93"/>
        <end position="123"/>
    </location>
</feature>
<accession>A0A371P113</accession>
<sequence>MSISNITKILEQQLNLYGRLLECEESKTDLIMKNEIVQLNVITQKEKLLTAQADELETTRLLSTARYFKEIGFRMRSGVLSDLIKSVNNPEEKQQLTRLYDELTDVLKRLKQVNESNQQLIQQSLDFINFSIGLMIEDPNEDVVYQHPMNQMAANKRNTWFDSKA</sequence>
<keyword evidence="2" id="KW-0175">Coiled coil</keyword>
<organism evidence="3 4">
    <name type="scientific">Paenibacillus paeoniae</name>
    <dbReference type="NCBI Taxonomy" id="2292705"/>
    <lineage>
        <taxon>Bacteria</taxon>
        <taxon>Bacillati</taxon>
        <taxon>Bacillota</taxon>
        <taxon>Bacilli</taxon>
        <taxon>Bacillales</taxon>
        <taxon>Paenibacillaceae</taxon>
        <taxon>Paenibacillus</taxon>
    </lineage>
</organism>
<dbReference type="Gene3D" id="1.20.58.300">
    <property type="entry name" value="FlgN-like"/>
    <property type="match status" value="1"/>
</dbReference>
<evidence type="ECO:0000256" key="2">
    <source>
        <dbReference type="SAM" id="Coils"/>
    </source>
</evidence>
<keyword evidence="1" id="KW-1005">Bacterial flagellum biogenesis</keyword>
<name>A0A371P113_9BACL</name>
<dbReference type="AlphaFoldDB" id="A0A371P113"/>
<keyword evidence="3" id="KW-0969">Cilium</keyword>
<comment type="caution">
    <text evidence="3">The sequence shown here is derived from an EMBL/GenBank/DDBJ whole genome shotgun (WGS) entry which is preliminary data.</text>
</comment>
<dbReference type="OrthoDB" id="2660802at2"/>
<dbReference type="EMBL" id="QUBQ01000007">
    <property type="protein sequence ID" value="REK69561.1"/>
    <property type="molecule type" value="Genomic_DNA"/>
</dbReference>
<keyword evidence="3" id="KW-0282">Flagellum</keyword>
<evidence type="ECO:0000313" key="3">
    <source>
        <dbReference type="EMBL" id="REK69561.1"/>
    </source>
</evidence>
<dbReference type="Proteomes" id="UP000261905">
    <property type="component" value="Unassembled WGS sequence"/>
</dbReference>
<keyword evidence="4" id="KW-1185">Reference proteome</keyword>
<protein>
    <submittedName>
        <fullName evidence="3">Flagellar protein FlgN</fullName>
    </submittedName>
</protein>
<keyword evidence="3" id="KW-0966">Cell projection</keyword>
<evidence type="ECO:0000313" key="4">
    <source>
        <dbReference type="Proteomes" id="UP000261905"/>
    </source>
</evidence>
<dbReference type="InterPro" id="IPR036679">
    <property type="entry name" value="FlgN-like_sf"/>
</dbReference>
<dbReference type="SUPFAM" id="SSF140566">
    <property type="entry name" value="FlgN-like"/>
    <property type="match status" value="1"/>
</dbReference>
<reference evidence="3 4" key="1">
    <citation type="submission" date="2018-08" db="EMBL/GenBank/DDBJ databases">
        <title>Paenibacillus sp. M4BSY-1, whole genome shotgun sequence.</title>
        <authorList>
            <person name="Tuo L."/>
        </authorList>
    </citation>
    <scope>NUCLEOTIDE SEQUENCE [LARGE SCALE GENOMIC DNA]</scope>
    <source>
        <strain evidence="3 4">M4BSY-1</strain>
    </source>
</reference>
<dbReference type="RefSeq" id="WP_116049684.1">
    <property type="nucleotide sequence ID" value="NZ_QUBQ01000007.1"/>
</dbReference>
<dbReference type="InterPro" id="IPR007809">
    <property type="entry name" value="FlgN-like"/>
</dbReference>
<gene>
    <name evidence="3" type="ORF">DX130_23965</name>
</gene>
<dbReference type="Pfam" id="PF05130">
    <property type="entry name" value="FlgN"/>
    <property type="match status" value="1"/>
</dbReference>